<keyword evidence="2" id="KW-0812">Transmembrane</keyword>
<feature type="compositionally biased region" description="Basic residues" evidence="1">
    <location>
        <begin position="37"/>
        <end position="47"/>
    </location>
</feature>
<dbReference type="AlphaFoldDB" id="C3ZFM8"/>
<dbReference type="EMBL" id="GG666614">
    <property type="protein sequence ID" value="EEN48636.1"/>
    <property type="molecule type" value="Genomic_DNA"/>
</dbReference>
<dbReference type="InParanoid" id="C3ZFM8"/>
<proteinExistence type="predicted"/>
<feature type="transmembrane region" description="Helical" evidence="2">
    <location>
        <begin position="71"/>
        <end position="91"/>
    </location>
</feature>
<keyword evidence="2" id="KW-0472">Membrane</keyword>
<feature type="region of interest" description="Disordered" evidence="1">
    <location>
        <begin position="1"/>
        <end position="47"/>
    </location>
</feature>
<evidence type="ECO:0000313" key="3">
    <source>
        <dbReference type="EMBL" id="EEN48636.1"/>
    </source>
</evidence>
<keyword evidence="2" id="KW-1133">Transmembrane helix</keyword>
<name>C3ZFM8_BRAFL</name>
<accession>C3ZFM8</accession>
<sequence>MKKNGNGVTAVENGEGAQLLGSGSDSEVQEFALPPRKPGKVSRKSKKATVKVRDVEPSRGGCCSCQLVCHVFLYLLIIGAMGGLAWLTYNIKTEMDHLRNRLITNLATVDSKDTRLDVSFKGPGKRMKKRKELDALVSGKLTKKKREGHELLRSTGSDSSDLEEFSLPVRKSGFSKRQGKHVVMFA</sequence>
<protein>
    <submittedName>
        <fullName evidence="3">Uncharacterized protein</fullName>
    </submittedName>
</protein>
<evidence type="ECO:0000256" key="1">
    <source>
        <dbReference type="SAM" id="MobiDB-lite"/>
    </source>
</evidence>
<evidence type="ECO:0000256" key="2">
    <source>
        <dbReference type="SAM" id="Phobius"/>
    </source>
</evidence>
<organism>
    <name type="scientific">Branchiostoma floridae</name>
    <name type="common">Florida lancelet</name>
    <name type="synonym">Amphioxus</name>
    <dbReference type="NCBI Taxonomy" id="7739"/>
    <lineage>
        <taxon>Eukaryota</taxon>
        <taxon>Metazoa</taxon>
        <taxon>Chordata</taxon>
        <taxon>Cephalochordata</taxon>
        <taxon>Leptocardii</taxon>
        <taxon>Amphioxiformes</taxon>
        <taxon>Branchiostomatidae</taxon>
        <taxon>Branchiostoma</taxon>
    </lineage>
</organism>
<reference evidence="3" key="1">
    <citation type="journal article" date="2008" name="Nature">
        <title>The amphioxus genome and the evolution of the chordate karyotype.</title>
        <authorList>
            <consortium name="US DOE Joint Genome Institute (JGI-PGF)"/>
            <person name="Putnam N.H."/>
            <person name="Butts T."/>
            <person name="Ferrier D.E.K."/>
            <person name="Furlong R.F."/>
            <person name="Hellsten U."/>
            <person name="Kawashima T."/>
            <person name="Robinson-Rechavi M."/>
            <person name="Shoguchi E."/>
            <person name="Terry A."/>
            <person name="Yu J.-K."/>
            <person name="Benito-Gutierrez E.L."/>
            <person name="Dubchak I."/>
            <person name="Garcia-Fernandez J."/>
            <person name="Gibson-Brown J.J."/>
            <person name="Grigoriev I.V."/>
            <person name="Horton A.C."/>
            <person name="de Jong P.J."/>
            <person name="Jurka J."/>
            <person name="Kapitonov V.V."/>
            <person name="Kohara Y."/>
            <person name="Kuroki Y."/>
            <person name="Lindquist E."/>
            <person name="Lucas S."/>
            <person name="Osoegawa K."/>
            <person name="Pennacchio L.A."/>
            <person name="Salamov A.A."/>
            <person name="Satou Y."/>
            <person name="Sauka-Spengler T."/>
            <person name="Schmutz J."/>
            <person name="Shin-I T."/>
            <person name="Toyoda A."/>
            <person name="Bronner-Fraser M."/>
            <person name="Fujiyama A."/>
            <person name="Holland L.Z."/>
            <person name="Holland P.W.H."/>
            <person name="Satoh N."/>
            <person name="Rokhsar D.S."/>
        </authorList>
    </citation>
    <scope>NUCLEOTIDE SEQUENCE [LARGE SCALE GENOMIC DNA]</scope>
    <source>
        <strain evidence="3">S238N-H82</strain>
        <tissue evidence="3">Testes</tissue>
    </source>
</reference>
<gene>
    <name evidence="3" type="ORF">BRAFLDRAFT_104604</name>
</gene>